<accession>A0ABS9HRW1</accession>
<comment type="caution">
    <text evidence="1">The sequence shown here is derived from an EMBL/GenBank/DDBJ whole genome shotgun (WGS) entry which is preliminary data.</text>
</comment>
<gene>
    <name evidence="1" type="ORF">L3V18_04395</name>
</gene>
<proteinExistence type="predicted"/>
<dbReference type="Proteomes" id="UP001430796">
    <property type="component" value="Unassembled WGS sequence"/>
</dbReference>
<organism evidence="1 2">
    <name type="scientific">Marilutibacter chinensis</name>
    <dbReference type="NCBI Taxonomy" id="2912247"/>
    <lineage>
        <taxon>Bacteria</taxon>
        <taxon>Pseudomonadati</taxon>
        <taxon>Pseudomonadota</taxon>
        <taxon>Gammaproteobacteria</taxon>
        <taxon>Lysobacterales</taxon>
        <taxon>Lysobacteraceae</taxon>
        <taxon>Marilutibacter</taxon>
    </lineage>
</organism>
<sequence length="98" mass="10822">MSTNLAQSRNMGAKTLVAYRHGRAHAHPPGSRERDAEFAVCEALDRLLDERGALPHLDDTHWWMKGVEDAADIAARQGRPWKAAGLQEAGLRCGHARL</sequence>
<protein>
    <submittedName>
        <fullName evidence="1">Uncharacterized protein</fullName>
    </submittedName>
</protein>
<dbReference type="RefSeq" id="WP_237053373.1">
    <property type="nucleotide sequence ID" value="NZ_JAKJPO010000001.1"/>
</dbReference>
<reference evidence="1 2" key="3">
    <citation type="submission" date="2022-01" db="EMBL/GenBank/DDBJ databases">
        <authorList>
            <person name="Zhou L.Y."/>
        </authorList>
    </citation>
    <scope>NUCLEOTIDE SEQUENCE [LARGE SCALE GENOMIC DNA]</scope>
    <source>
        <strain evidence="1 2">TLK-CK17</strain>
    </source>
</reference>
<reference evidence="2" key="2">
    <citation type="submission" date="2022-01" db="EMBL/GenBank/DDBJ databases">
        <title>Lysobacter chinensis sp. nov., a bacterium isolated from cow dung compost.</title>
        <authorList>
            <person name="Zhou L.Y."/>
        </authorList>
    </citation>
    <scope>NUCLEOTIDE SEQUENCE [LARGE SCALE GENOMIC DNA]</scope>
    <source>
        <strain evidence="2">TLK-CK17</strain>
    </source>
</reference>
<evidence type="ECO:0000313" key="2">
    <source>
        <dbReference type="Proteomes" id="UP001430796"/>
    </source>
</evidence>
<dbReference type="EMBL" id="JAKJPO010000001">
    <property type="protein sequence ID" value="MCF7221028.1"/>
    <property type="molecule type" value="Genomic_DNA"/>
</dbReference>
<keyword evidence="2" id="KW-1185">Reference proteome</keyword>
<evidence type="ECO:0000313" key="1">
    <source>
        <dbReference type="EMBL" id="MCF7221028.1"/>
    </source>
</evidence>
<reference evidence="1 2" key="1">
    <citation type="submission" date="2022-01" db="EMBL/GenBank/DDBJ databases">
        <title>Lysobacter chinensis sp. nov., a bacterium isolated from cow dung compost.</title>
        <authorList>
            <person name="Liu Y."/>
        </authorList>
    </citation>
    <scope>NUCLEOTIDE SEQUENCE [LARGE SCALE GENOMIC DNA]</scope>
    <source>
        <strain evidence="1 2">TLK-CK17</strain>
    </source>
</reference>
<name>A0ABS9HRW1_9GAMM</name>